<evidence type="ECO:0000313" key="3">
    <source>
        <dbReference type="EMBL" id="QHC50472.1"/>
    </source>
</evidence>
<sequence length="551" mass="62409">MDWEDTPPEVKARIKGACEPFRHGLDTARESIYRNVFTRIWFRYDQGQQFLSNWHHVYVGRVFYDVLVGERTNVVVNQPPGSSKSEAWCIFLPAFASVNFDRVRILQLSYSKALVTEHANRVKALLGSAEFQELWPRAFGRTNAENFTLLNEQGKVSFQAFARSLAGQVTGARGGYMVPGYSGHIMLDDPQKPVDMLSNVKRSNSNQMLVNTVRSRRALPTTPVIIVQQRLHTEDASGFALSGKLGMDFDHVNIPALVDEEYIESLPEDIRELCWADVKDSPSRVVNGTRYWSYWPAKETVDDLIALWERDLYVFMSQYQQQPHELTGGVFETSWFQEYTTLPRLSHRAVYVDTNSGKVGDYLDYTVFTLVGVGKDDGNLYVIDVVRGRWDPEELLDKARELWAKWRPFDHRQPMPLRHMGIEDKQAGQGLITTLKKKPKPGEKLLQIPVVEIPRGADQNKLVRALNCVPQIKSGQVFIPATHDAEGNKISRVCYHDGTPAAGTDWVVTALSEFADFSADDSHDHDDIVDTIMDAIDRELIQGGAGGFNWV</sequence>
<dbReference type="KEGG" id="htx:EKK97_13970"/>
<accession>A0A6I6SLJ9</accession>
<gene>
    <name evidence="3" type="ORF">EKK97_13970</name>
</gene>
<dbReference type="NCBIfam" id="TIGR01630">
    <property type="entry name" value="psiM2_ORF9"/>
    <property type="match status" value="1"/>
</dbReference>
<evidence type="ECO:0000256" key="1">
    <source>
        <dbReference type="ARBA" id="ARBA00022612"/>
    </source>
</evidence>
<keyword evidence="1" id="KW-1188">Viral release from host cell</keyword>
<dbReference type="InterPro" id="IPR035421">
    <property type="entry name" value="Terminase_6C"/>
</dbReference>
<dbReference type="Proteomes" id="UP000464013">
    <property type="component" value="Chromosome"/>
</dbReference>
<dbReference type="Pfam" id="PF17289">
    <property type="entry name" value="Terminase_6C"/>
    <property type="match status" value="1"/>
</dbReference>
<keyword evidence="4" id="KW-1185">Reference proteome</keyword>
<dbReference type="AlphaFoldDB" id="A0A6I6SLJ9"/>
<dbReference type="RefSeq" id="WP_159552754.1">
    <property type="nucleotide sequence ID" value="NZ_CP035042.1"/>
</dbReference>
<name>A0A6I6SLJ9_9GAMM</name>
<dbReference type="InterPro" id="IPR006517">
    <property type="entry name" value="Phage_terminase_lsu-like_C"/>
</dbReference>
<dbReference type="OrthoDB" id="9771580at2"/>
<evidence type="ECO:0000259" key="2">
    <source>
        <dbReference type="Pfam" id="PF17289"/>
    </source>
</evidence>
<evidence type="ECO:0000313" key="4">
    <source>
        <dbReference type="Proteomes" id="UP000464013"/>
    </source>
</evidence>
<protein>
    <submittedName>
        <fullName evidence="3">Terminase</fullName>
    </submittedName>
</protein>
<reference evidence="3 4" key="1">
    <citation type="submission" date="2019-01" db="EMBL/GenBank/DDBJ databases">
        <title>Complete genome of a denitifying bacterium Halomons sp. BC-M4-5.</title>
        <authorList>
            <person name="Wang L."/>
            <person name="Shao Z."/>
        </authorList>
    </citation>
    <scope>NUCLEOTIDE SEQUENCE [LARGE SCALE GENOMIC DNA]</scope>
    <source>
        <strain evidence="3 4">BC-M4-5</strain>
    </source>
</reference>
<organism evidence="3 4">
    <name type="scientific">Billgrantia tianxiuensis</name>
    <dbReference type="NCBI Taxonomy" id="2497861"/>
    <lineage>
        <taxon>Bacteria</taxon>
        <taxon>Pseudomonadati</taxon>
        <taxon>Pseudomonadota</taxon>
        <taxon>Gammaproteobacteria</taxon>
        <taxon>Oceanospirillales</taxon>
        <taxon>Halomonadaceae</taxon>
        <taxon>Billgrantia</taxon>
    </lineage>
</organism>
<proteinExistence type="predicted"/>
<feature type="domain" description="Terminase large subunit gp17-like C-terminal" evidence="2">
    <location>
        <begin position="351"/>
        <end position="537"/>
    </location>
</feature>
<dbReference type="EMBL" id="CP035042">
    <property type="protein sequence ID" value="QHC50472.1"/>
    <property type="molecule type" value="Genomic_DNA"/>
</dbReference>